<reference evidence="2 4" key="2">
    <citation type="submission" date="2020-03" db="EMBL/GenBank/DDBJ databases">
        <title>Is there a link between lipid content and antibiotic production in Streptomyces?</title>
        <authorList>
            <person name="David M."/>
            <person name="Lejeune C."/>
            <person name="Abreu S."/>
            <person name="Thibessard A."/>
            <person name="Leblond P."/>
            <person name="Chaminade P."/>
            <person name="Virolle M.-J."/>
        </authorList>
    </citation>
    <scope>NUCLEOTIDE SEQUENCE [LARGE SCALE GENOMIC DNA]</scope>
    <source>
        <strain evidence="2 4">DSM 41481</strain>
    </source>
</reference>
<dbReference type="Proteomes" id="UP000190306">
    <property type="component" value="Chromosome"/>
</dbReference>
<reference evidence="1 3" key="1">
    <citation type="submission" date="2015-07" db="EMBL/GenBank/DDBJ databases">
        <title>Draft Genome Sequence of Streptomyces antibioticus, IMRU 3720 reveals insights in the evolution of actinomycin biosynthetic gene clusters in Streptomyces.</title>
        <authorList>
            <person name="Crnovcic I."/>
            <person name="Ruckert C."/>
            <person name="Kalinowksi J."/>
            <person name="Keller U."/>
        </authorList>
    </citation>
    <scope>NUCLEOTIDE SEQUENCE [LARGE SCALE GENOMIC DNA]</scope>
    <source>
        <strain evidence="1 3">DSM 41481</strain>
    </source>
</reference>
<dbReference type="AlphaFoldDB" id="A0AAE7CLW7"/>
<evidence type="ECO:0000313" key="2">
    <source>
        <dbReference type="EMBL" id="QIT45996.1"/>
    </source>
</evidence>
<sequence>MNRYRACTRGERAVVNEIEFFHHPAESAPEFPVWGIRVDGTDLRAHVAWATRELWRPELEDQFEDQERESAEQIWAGFEGLWVREFSPASFLSDVDETPLLGCPCGIWQCAPLLASRRVTGTTVTWSTFRLPFREQWGELPVGPFVFRRDAYEASLTAPPLLPEDPLGPPPPGLGV</sequence>
<organism evidence="2 4">
    <name type="scientific">Streptomyces antibioticus</name>
    <dbReference type="NCBI Taxonomy" id="1890"/>
    <lineage>
        <taxon>Bacteria</taxon>
        <taxon>Bacillati</taxon>
        <taxon>Actinomycetota</taxon>
        <taxon>Actinomycetes</taxon>
        <taxon>Kitasatosporales</taxon>
        <taxon>Streptomycetaceae</taxon>
        <taxon>Streptomyces</taxon>
    </lineage>
</organism>
<evidence type="ECO:0000313" key="4">
    <source>
        <dbReference type="Proteomes" id="UP000502504"/>
    </source>
</evidence>
<dbReference type="EMBL" id="CP050692">
    <property type="protein sequence ID" value="QIT45996.1"/>
    <property type="molecule type" value="Genomic_DNA"/>
</dbReference>
<keyword evidence="3" id="KW-1185">Reference proteome</keyword>
<evidence type="ECO:0000313" key="3">
    <source>
        <dbReference type="Proteomes" id="UP000190306"/>
    </source>
</evidence>
<proteinExistence type="predicted"/>
<protein>
    <submittedName>
        <fullName evidence="2">Uncharacterized protein</fullName>
    </submittedName>
</protein>
<dbReference type="EMBL" id="LHQL01000011">
    <property type="protein sequence ID" value="OOQ49034.1"/>
    <property type="molecule type" value="Genomic_DNA"/>
</dbReference>
<evidence type="ECO:0000313" key="1">
    <source>
        <dbReference type="EMBL" id="OOQ49034.1"/>
    </source>
</evidence>
<gene>
    <name evidence="1" type="ORF">AFM16_22380</name>
    <name evidence="2" type="ORF">HCX60_22785</name>
</gene>
<accession>A0AAE7CLW7</accession>
<name>A0AAE7CLW7_STRAT</name>
<dbReference type="Proteomes" id="UP000502504">
    <property type="component" value="Chromosome"/>
</dbReference>